<dbReference type="KEGG" id="tpla:ElP_71340"/>
<evidence type="ECO:0000313" key="1">
    <source>
        <dbReference type="EMBL" id="QDV39170.1"/>
    </source>
</evidence>
<dbReference type="Pfam" id="PF04402">
    <property type="entry name" value="SIMPL"/>
    <property type="match status" value="1"/>
</dbReference>
<gene>
    <name evidence="1" type="ORF">ElP_71340</name>
</gene>
<dbReference type="RefSeq" id="WP_145279357.1">
    <property type="nucleotide sequence ID" value="NZ_CP036427.1"/>
</dbReference>
<dbReference type="AlphaFoldDB" id="A0A518HE92"/>
<dbReference type="OrthoDB" id="1228710at2"/>
<organism evidence="1 2">
    <name type="scientific">Tautonia plasticadhaerens</name>
    <dbReference type="NCBI Taxonomy" id="2527974"/>
    <lineage>
        <taxon>Bacteria</taxon>
        <taxon>Pseudomonadati</taxon>
        <taxon>Planctomycetota</taxon>
        <taxon>Planctomycetia</taxon>
        <taxon>Isosphaerales</taxon>
        <taxon>Isosphaeraceae</taxon>
        <taxon>Tautonia</taxon>
    </lineage>
</organism>
<sequence length="200" mass="21398">MNRATLFALALVACGGGACFGQVSGNAAFGQAGGRDRAAQVERAKRTLAEHELPPAGSSTFVEAAVLANVKADAFVATFALAREGPTAAECHRLMDEAVARFVEDIKALGVRGPEIFVDYVAQVQVYGFEVEGDEAREELVGYELKKNVSVRYADRTLLDRLVLAAARSEVHDLIEVDYWAVNLQLTGKASAASGERRPV</sequence>
<name>A0A518HE92_9BACT</name>
<evidence type="ECO:0008006" key="3">
    <source>
        <dbReference type="Google" id="ProtNLM"/>
    </source>
</evidence>
<dbReference type="EMBL" id="CP036427">
    <property type="protein sequence ID" value="QDV39170.1"/>
    <property type="molecule type" value="Genomic_DNA"/>
</dbReference>
<keyword evidence="2" id="KW-1185">Reference proteome</keyword>
<accession>A0A518HE92</accession>
<evidence type="ECO:0000313" key="2">
    <source>
        <dbReference type="Proteomes" id="UP000317835"/>
    </source>
</evidence>
<reference evidence="1 2" key="1">
    <citation type="submission" date="2019-02" db="EMBL/GenBank/DDBJ databases">
        <title>Deep-cultivation of Planctomycetes and their phenomic and genomic characterization uncovers novel biology.</title>
        <authorList>
            <person name="Wiegand S."/>
            <person name="Jogler M."/>
            <person name="Boedeker C."/>
            <person name="Pinto D."/>
            <person name="Vollmers J."/>
            <person name="Rivas-Marin E."/>
            <person name="Kohn T."/>
            <person name="Peeters S.H."/>
            <person name="Heuer A."/>
            <person name="Rast P."/>
            <person name="Oberbeckmann S."/>
            <person name="Bunk B."/>
            <person name="Jeske O."/>
            <person name="Meyerdierks A."/>
            <person name="Storesund J.E."/>
            <person name="Kallscheuer N."/>
            <person name="Luecker S."/>
            <person name="Lage O.M."/>
            <person name="Pohl T."/>
            <person name="Merkel B.J."/>
            <person name="Hornburger P."/>
            <person name="Mueller R.-W."/>
            <person name="Bruemmer F."/>
            <person name="Labrenz M."/>
            <person name="Spormann A.M."/>
            <person name="Op den Camp H."/>
            <person name="Overmann J."/>
            <person name="Amann R."/>
            <person name="Jetten M.S.M."/>
            <person name="Mascher T."/>
            <person name="Medema M.H."/>
            <person name="Devos D.P."/>
            <person name="Kaster A.-K."/>
            <person name="Ovreas L."/>
            <person name="Rohde M."/>
            <person name="Galperin M.Y."/>
            <person name="Jogler C."/>
        </authorList>
    </citation>
    <scope>NUCLEOTIDE SEQUENCE [LARGE SCALE GENOMIC DNA]</scope>
    <source>
        <strain evidence="1 2">ElP</strain>
        <plasmid evidence="2">pelp_1</plasmid>
    </source>
</reference>
<geneLocation type="plasmid" evidence="2">
    <name>pelp_1</name>
</geneLocation>
<dbReference type="PROSITE" id="PS51257">
    <property type="entry name" value="PROKAR_LIPOPROTEIN"/>
    <property type="match status" value="1"/>
</dbReference>
<dbReference type="Proteomes" id="UP000317835">
    <property type="component" value="Plasmid pElP_1"/>
</dbReference>
<protein>
    <recommendedName>
        <fullName evidence="3">Lipoprotein</fullName>
    </recommendedName>
</protein>
<proteinExistence type="predicted"/>
<keyword evidence="1" id="KW-0614">Plasmid</keyword>
<dbReference type="InterPro" id="IPR007497">
    <property type="entry name" value="SIMPL/DUF541"/>
</dbReference>
<dbReference type="Gene3D" id="3.30.70.2970">
    <property type="entry name" value="Protein of unknown function (DUF541), domain 2"/>
    <property type="match status" value="1"/>
</dbReference>